<protein>
    <submittedName>
        <fullName evidence="1">Uncharacterized protein</fullName>
    </submittedName>
</protein>
<name>A0ABW3Z6F5_9HYPH</name>
<evidence type="ECO:0000313" key="2">
    <source>
        <dbReference type="Proteomes" id="UP001597171"/>
    </source>
</evidence>
<reference evidence="2" key="1">
    <citation type="journal article" date="2019" name="Int. J. Syst. Evol. Microbiol.">
        <title>The Global Catalogue of Microorganisms (GCM) 10K type strain sequencing project: providing services to taxonomists for standard genome sequencing and annotation.</title>
        <authorList>
            <consortium name="The Broad Institute Genomics Platform"/>
            <consortium name="The Broad Institute Genome Sequencing Center for Infectious Disease"/>
            <person name="Wu L."/>
            <person name="Ma J."/>
        </authorList>
    </citation>
    <scope>NUCLEOTIDE SEQUENCE [LARGE SCALE GENOMIC DNA]</scope>
    <source>
        <strain evidence="2">CCUG 61696</strain>
    </source>
</reference>
<sequence length="138" mass="14648">MRRIMMAGTPATGASSSAFSARHLAGDGRDSRRPGDLVVDALEIGLDLENLPLSLGRFVGRLGLVLGIALADLRDRVFDVGERMAYALHLHLGVAGRPSGLDALDQRVEAFGSDGEDALADLDREAFRKPLAGARLDP</sequence>
<dbReference type="Proteomes" id="UP001597171">
    <property type="component" value="Unassembled WGS sequence"/>
</dbReference>
<evidence type="ECO:0000313" key="1">
    <source>
        <dbReference type="EMBL" id="MFD1331839.1"/>
    </source>
</evidence>
<gene>
    <name evidence="1" type="ORF">ACFQ4O_07470</name>
</gene>
<dbReference type="RefSeq" id="WP_378775071.1">
    <property type="nucleotide sequence ID" value="NZ_JBHTMX010000045.1"/>
</dbReference>
<dbReference type="EMBL" id="JBHTMX010000045">
    <property type="protein sequence ID" value="MFD1331839.1"/>
    <property type="molecule type" value="Genomic_DNA"/>
</dbReference>
<proteinExistence type="predicted"/>
<comment type="caution">
    <text evidence="1">The sequence shown here is derived from an EMBL/GenBank/DDBJ whole genome shotgun (WGS) entry which is preliminary data.</text>
</comment>
<accession>A0ABW3Z6F5</accession>
<keyword evidence="2" id="KW-1185">Reference proteome</keyword>
<organism evidence="1 2">
    <name type="scientific">Methylopila musalis</name>
    <dbReference type="NCBI Taxonomy" id="1134781"/>
    <lineage>
        <taxon>Bacteria</taxon>
        <taxon>Pseudomonadati</taxon>
        <taxon>Pseudomonadota</taxon>
        <taxon>Alphaproteobacteria</taxon>
        <taxon>Hyphomicrobiales</taxon>
        <taxon>Methylopilaceae</taxon>
        <taxon>Methylopila</taxon>
    </lineage>
</organism>